<dbReference type="PANTHER" id="PTHR30346">
    <property type="entry name" value="TRANSCRIPTIONAL DUAL REGULATOR HCAR-RELATED"/>
    <property type="match status" value="1"/>
</dbReference>
<evidence type="ECO:0000256" key="1">
    <source>
        <dbReference type="ARBA" id="ARBA00009437"/>
    </source>
</evidence>
<sequence>MISIGCFESVAPLYMPKLVAGFKKCYPEITLHLYDGEQHELMHGLHRGRFDLALVYDLELGHSINKERLNAPHKPYALLPAAHPLRRRRR</sequence>
<name>A0A7H4MJ33_KLEVA</name>
<comment type="caution">
    <text evidence="6">The sequence shown here is derived from an EMBL/GenBank/DDBJ whole genome shotgun (WGS) entry which is preliminary data.</text>
</comment>
<feature type="domain" description="LysR substrate-binding" evidence="5">
    <location>
        <begin position="2"/>
        <end position="89"/>
    </location>
</feature>
<evidence type="ECO:0000313" key="6">
    <source>
        <dbReference type="EMBL" id="STS90333.1"/>
    </source>
</evidence>
<keyword evidence="2" id="KW-0805">Transcription regulation</keyword>
<reference evidence="6 7" key="1">
    <citation type="submission" date="2018-06" db="EMBL/GenBank/DDBJ databases">
        <authorList>
            <consortium name="Pathogen Informatics"/>
            <person name="Doyle S."/>
        </authorList>
    </citation>
    <scope>NUCLEOTIDE SEQUENCE [LARGE SCALE GENOMIC DNA]</scope>
    <source>
        <strain evidence="6 7">NCTC9177</strain>
    </source>
</reference>
<evidence type="ECO:0000256" key="2">
    <source>
        <dbReference type="ARBA" id="ARBA00023015"/>
    </source>
</evidence>
<comment type="similarity">
    <text evidence="1">Belongs to the LysR transcriptional regulatory family.</text>
</comment>
<protein>
    <submittedName>
        <fullName evidence="6">Transcriptional regulator</fullName>
    </submittedName>
</protein>
<dbReference type="AlphaFoldDB" id="A0A7H4MJ33"/>
<keyword evidence="3" id="KW-0238">DNA-binding</keyword>
<dbReference type="GO" id="GO:0032993">
    <property type="term" value="C:protein-DNA complex"/>
    <property type="evidence" value="ECO:0007669"/>
    <property type="project" value="TreeGrafter"/>
</dbReference>
<dbReference type="Gene3D" id="3.40.190.10">
    <property type="entry name" value="Periplasmic binding protein-like II"/>
    <property type="match status" value="1"/>
</dbReference>
<accession>A0A7H4MJ33</accession>
<evidence type="ECO:0000259" key="5">
    <source>
        <dbReference type="Pfam" id="PF03466"/>
    </source>
</evidence>
<evidence type="ECO:0000313" key="7">
    <source>
        <dbReference type="Proteomes" id="UP000254545"/>
    </source>
</evidence>
<dbReference type="PANTHER" id="PTHR30346:SF0">
    <property type="entry name" value="HCA OPERON TRANSCRIPTIONAL ACTIVATOR HCAR"/>
    <property type="match status" value="1"/>
</dbReference>
<dbReference type="SUPFAM" id="SSF53850">
    <property type="entry name" value="Periplasmic binding protein-like II"/>
    <property type="match status" value="1"/>
</dbReference>
<dbReference type="Pfam" id="PF03466">
    <property type="entry name" value="LysR_substrate"/>
    <property type="match status" value="1"/>
</dbReference>
<dbReference type="InterPro" id="IPR005119">
    <property type="entry name" value="LysR_subst-bd"/>
</dbReference>
<evidence type="ECO:0000256" key="3">
    <source>
        <dbReference type="ARBA" id="ARBA00023125"/>
    </source>
</evidence>
<dbReference type="GO" id="GO:0003677">
    <property type="term" value="F:DNA binding"/>
    <property type="evidence" value="ECO:0007669"/>
    <property type="project" value="UniProtKB-KW"/>
</dbReference>
<dbReference type="Proteomes" id="UP000254545">
    <property type="component" value="Unassembled WGS sequence"/>
</dbReference>
<keyword evidence="4" id="KW-0804">Transcription</keyword>
<evidence type="ECO:0000256" key="4">
    <source>
        <dbReference type="ARBA" id="ARBA00023163"/>
    </source>
</evidence>
<proteinExistence type="inferred from homology"/>
<dbReference type="EMBL" id="UGKR01000003">
    <property type="protein sequence ID" value="STS90333.1"/>
    <property type="molecule type" value="Genomic_DNA"/>
</dbReference>
<dbReference type="GO" id="GO:0003700">
    <property type="term" value="F:DNA-binding transcription factor activity"/>
    <property type="evidence" value="ECO:0007669"/>
    <property type="project" value="TreeGrafter"/>
</dbReference>
<gene>
    <name evidence="6" type="ORF">NCTC9177_04230</name>
</gene>
<organism evidence="6 7">
    <name type="scientific">Klebsiella variicola</name>
    <dbReference type="NCBI Taxonomy" id="244366"/>
    <lineage>
        <taxon>Bacteria</taxon>
        <taxon>Pseudomonadati</taxon>
        <taxon>Pseudomonadota</taxon>
        <taxon>Gammaproteobacteria</taxon>
        <taxon>Enterobacterales</taxon>
        <taxon>Enterobacteriaceae</taxon>
        <taxon>Klebsiella/Raoultella group</taxon>
        <taxon>Klebsiella</taxon>
        <taxon>Klebsiella pneumoniae complex</taxon>
    </lineage>
</organism>